<accession>A0ABQ5F7S2</accession>
<reference evidence="3" key="1">
    <citation type="journal article" date="2022" name="Int. J. Mol. Sci.">
        <title>Draft Genome of Tanacetum Coccineum: Genomic Comparison of Closely Related Tanacetum-Family Plants.</title>
        <authorList>
            <person name="Yamashiro T."/>
            <person name="Shiraishi A."/>
            <person name="Nakayama K."/>
            <person name="Satake H."/>
        </authorList>
    </citation>
    <scope>NUCLEOTIDE SEQUENCE</scope>
</reference>
<comment type="caution">
    <text evidence="3">The sequence shown here is derived from an EMBL/GenBank/DDBJ whole genome shotgun (WGS) entry which is preliminary data.</text>
</comment>
<dbReference type="EMBL" id="BQNB010017065">
    <property type="protein sequence ID" value="GJT58958.1"/>
    <property type="molecule type" value="Genomic_DNA"/>
</dbReference>
<dbReference type="GO" id="GO:0003964">
    <property type="term" value="F:RNA-directed DNA polymerase activity"/>
    <property type="evidence" value="ECO:0007669"/>
    <property type="project" value="UniProtKB-KW"/>
</dbReference>
<reference evidence="3" key="2">
    <citation type="submission" date="2022-01" db="EMBL/GenBank/DDBJ databases">
        <authorList>
            <person name="Yamashiro T."/>
            <person name="Shiraishi A."/>
            <person name="Satake H."/>
            <person name="Nakayama K."/>
        </authorList>
    </citation>
    <scope>NUCLEOTIDE SEQUENCE</scope>
</reference>
<keyword evidence="4" id="KW-1185">Reference proteome</keyword>
<evidence type="ECO:0000313" key="4">
    <source>
        <dbReference type="Proteomes" id="UP001151760"/>
    </source>
</evidence>
<evidence type="ECO:0000256" key="1">
    <source>
        <dbReference type="SAM" id="MobiDB-lite"/>
    </source>
</evidence>
<proteinExistence type="predicted"/>
<name>A0ABQ5F7S2_9ASTR</name>
<gene>
    <name evidence="3" type="ORF">Tco_1002491</name>
</gene>
<feature type="domain" description="Retrotransposon gag" evidence="2">
    <location>
        <begin position="84"/>
        <end position="175"/>
    </location>
</feature>
<dbReference type="Proteomes" id="UP001151760">
    <property type="component" value="Unassembled WGS sequence"/>
</dbReference>
<keyword evidence="3" id="KW-0548">Nucleotidyltransferase</keyword>
<evidence type="ECO:0000259" key="2">
    <source>
        <dbReference type="Pfam" id="PF03732"/>
    </source>
</evidence>
<sequence length="526" mass="59900">MANQLRPIEELLQIPIIGIEDAIVVPAVLAKEFELKIELLDFISNNTFFGLDNDDPHSHIKRFYQITRTFKINQVPHDVVKLILFSFSLKGATETWLENEPPCSITTWDDLVSKFLNRFYPHSKTREFQQEITNFQQVFGETFTEAWERFKDLLRKNPHHGFSLLHQIDFFYNGLCQADQDSLNSAAGGNLMTRNTQEAFTTIENKAKVRTCRNKPQVLSIGGTSTQIDGITDLTKQVEALKYHIASMRETYDQNQEAPIQLMQTQMGQLEETFQERPLGEDEKLEPEALTEVVEIASSQSTPLVPPSKTPPLSAPKPKEDLEPNPHQPLIPYLSRLQEEIFQALENPTERANHFVYRIDIVDSLCDKFPIENNSLSGNPTPSSDSVVESLSILLTPCGDSDSLVEDTDTLLSYFNDSSLDYETFCFDIEENSSGSTTPHSDLPLPEYESFCFDVDHIKEKSSGSITSHSNLSLLEYESFHFDLSIDQLPPADRSDSQHEEFVDELAHIISPTEYDHFYFNLEDDP</sequence>
<keyword evidence="3" id="KW-0808">Transferase</keyword>
<dbReference type="PANTHER" id="PTHR33223:SF11">
    <property type="entry name" value="ELEMENT PROTEIN, PUTATIVE-RELATED"/>
    <property type="match status" value="1"/>
</dbReference>
<dbReference type="InterPro" id="IPR005162">
    <property type="entry name" value="Retrotrans_gag_dom"/>
</dbReference>
<dbReference type="PANTHER" id="PTHR33223">
    <property type="entry name" value="CCHC-TYPE DOMAIN-CONTAINING PROTEIN"/>
    <property type="match status" value="1"/>
</dbReference>
<dbReference type="Pfam" id="PF03732">
    <property type="entry name" value="Retrotrans_gag"/>
    <property type="match status" value="1"/>
</dbReference>
<evidence type="ECO:0000313" key="3">
    <source>
        <dbReference type="EMBL" id="GJT58958.1"/>
    </source>
</evidence>
<feature type="compositionally biased region" description="Pro residues" evidence="1">
    <location>
        <begin position="304"/>
        <end position="315"/>
    </location>
</feature>
<protein>
    <submittedName>
        <fullName evidence="3">Reverse transcriptase domain-containing protein</fullName>
    </submittedName>
</protein>
<feature type="region of interest" description="Disordered" evidence="1">
    <location>
        <begin position="296"/>
        <end position="325"/>
    </location>
</feature>
<keyword evidence="3" id="KW-0695">RNA-directed DNA polymerase</keyword>
<organism evidence="3 4">
    <name type="scientific">Tanacetum coccineum</name>
    <dbReference type="NCBI Taxonomy" id="301880"/>
    <lineage>
        <taxon>Eukaryota</taxon>
        <taxon>Viridiplantae</taxon>
        <taxon>Streptophyta</taxon>
        <taxon>Embryophyta</taxon>
        <taxon>Tracheophyta</taxon>
        <taxon>Spermatophyta</taxon>
        <taxon>Magnoliopsida</taxon>
        <taxon>eudicotyledons</taxon>
        <taxon>Gunneridae</taxon>
        <taxon>Pentapetalae</taxon>
        <taxon>asterids</taxon>
        <taxon>campanulids</taxon>
        <taxon>Asterales</taxon>
        <taxon>Asteraceae</taxon>
        <taxon>Asteroideae</taxon>
        <taxon>Anthemideae</taxon>
        <taxon>Anthemidinae</taxon>
        <taxon>Tanacetum</taxon>
    </lineage>
</organism>